<dbReference type="EMBL" id="MK072440">
    <property type="protein sequence ID" value="AYV85129.1"/>
    <property type="molecule type" value="Genomic_DNA"/>
</dbReference>
<evidence type="ECO:0000313" key="1">
    <source>
        <dbReference type="EMBL" id="AYV85129.1"/>
    </source>
</evidence>
<proteinExistence type="predicted"/>
<gene>
    <name evidence="1" type="ORF">Satyrvirus4_26</name>
</gene>
<organism evidence="1">
    <name type="scientific">Satyrvirus sp</name>
    <dbReference type="NCBI Taxonomy" id="2487771"/>
    <lineage>
        <taxon>Viruses</taxon>
        <taxon>Varidnaviria</taxon>
        <taxon>Bamfordvirae</taxon>
        <taxon>Nucleocytoviricota</taxon>
        <taxon>Megaviricetes</taxon>
        <taxon>Imitervirales</taxon>
        <taxon>Mimiviridae</taxon>
        <taxon>Megamimivirinae</taxon>
    </lineage>
</organism>
<protein>
    <submittedName>
        <fullName evidence="1">Uncharacterized protein</fullName>
    </submittedName>
</protein>
<name>A0A3G5AI96_9VIRU</name>
<sequence>MIIGHIIGLDEIHKRNLLKELPDSIKIIDLDNMQQIIYNDTEIANQKIIWADISKTILEYKKQRKIAKTKIKKLFQERKNVKKYIHELWHNKMSKTIDAEISNAENASHILFVGFNIFPKDYRVKINIPVSSVPNSEISNKIIFDTEPNNYASNQIKFYLNKYSEKIIRGEFPLNLLKVEYLENKYQKFRNFYEKHGYSLIKKDQLVGKINNIGSEIVPLLQNNKIDIELVKGGDSTETSVQKNSSENVSTADTATTADTADTIYVAILFKSGNIIPVNGKTPIEGFLTKEEAIQNIRPKLKRNAPIYLYKVGAEQFDKINGKIMATKTLVADSGEAFLLSQ</sequence>
<accession>A0A3G5AI96</accession>
<reference evidence="1" key="1">
    <citation type="submission" date="2018-10" db="EMBL/GenBank/DDBJ databases">
        <title>Hidden diversity of soil giant viruses.</title>
        <authorList>
            <person name="Schulz F."/>
            <person name="Alteio L."/>
            <person name="Goudeau D."/>
            <person name="Ryan E.M."/>
            <person name="Malmstrom R.R."/>
            <person name="Blanchard J."/>
            <person name="Woyke T."/>
        </authorList>
    </citation>
    <scope>NUCLEOTIDE SEQUENCE</scope>
    <source>
        <strain evidence="1">SAV1</strain>
    </source>
</reference>